<evidence type="ECO:0000256" key="12">
    <source>
        <dbReference type="SAM" id="Phobius"/>
    </source>
</evidence>
<dbReference type="GO" id="GO:0005251">
    <property type="term" value="F:delayed rectifier potassium channel activity"/>
    <property type="evidence" value="ECO:0007669"/>
    <property type="project" value="TreeGrafter"/>
</dbReference>
<dbReference type="InterPro" id="IPR027359">
    <property type="entry name" value="Volt_channel_dom_sf"/>
</dbReference>
<accession>A0A158P7Y1</accession>
<evidence type="ECO:0000256" key="3">
    <source>
        <dbReference type="ARBA" id="ARBA00022538"/>
    </source>
</evidence>
<evidence type="ECO:0000259" key="13">
    <source>
        <dbReference type="Pfam" id="PF00520"/>
    </source>
</evidence>
<dbReference type="InterPro" id="IPR003131">
    <property type="entry name" value="T1-type_BTB"/>
</dbReference>
<keyword evidence="11" id="KW-0407">Ion channel</keyword>
<sequence length="385" mass="44746">MLHYMRRHSVYKAMNFEAASKEVGATYVRLNIGGKSFCVRSELYTDERTLMHDIVESSHEERLALVDGCDPNTGEYYMERNSIIANHIVDFFATGSLHKPQNICAEKFKEELAFWRISHEHSMTTYEECDTDFDGAYFHSLRLSSWRFLEDPQSSYPAAVFALLSVLFVFCSVIGLILGSMPEFQEDPSNASAYHSMHQASHLPWGRKIGNITQNDEFPNFVYKPTDTPNFILIVLEYVCIGWFTFEYVIRLLIYPKKMEFFRKTLNIIDLLTILPFYLELCLPFFGIESRFKEFTGAMLVIRILRVLRMARVFKLARYSRSLQTFGQTLKSSITELSMLSMFLLTGIMFFSTIMYYLEKDEPHTDFYSIPAACWWCIGRSFASA</sequence>
<keyword evidence="4 12" id="KW-0812">Transmembrane</keyword>
<dbReference type="CDD" id="cd18317">
    <property type="entry name" value="BTB_POZ_Kv"/>
    <property type="match status" value="1"/>
</dbReference>
<keyword evidence="5" id="KW-0631">Potassium channel</keyword>
<dbReference type="WBParaSite" id="ACAC_0000331201-mRNA-1">
    <property type="protein sequence ID" value="ACAC_0000331201-mRNA-1"/>
    <property type="gene ID" value="ACAC_0000331201"/>
</dbReference>
<dbReference type="InterPro" id="IPR011333">
    <property type="entry name" value="SKP1/BTB/POZ_sf"/>
</dbReference>
<evidence type="ECO:0000256" key="2">
    <source>
        <dbReference type="ARBA" id="ARBA00022448"/>
    </source>
</evidence>
<evidence type="ECO:0000256" key="10">
    <source>
        <dbReference type="ARBA" id="ARBA00023136"/>
    </source>
</evidence>
<dbReference type="FunFam" id="1.20.120.350:FF:000088">
    <property type="entry name" value="Protein CBG09661"/>
    <property type="match status" value="1"/>
</dbReference>
<evidence type="ECO:0000256" key="8">
    <source>
        <dbReference type="ARBA" id="ARBA00022989"/>
    </source>
</evidence>
<evidence type="ECO:0000313" key="15">
    <source>
        <dbReference type="Proteomes" id="UP000035642"/>
    </source>
</evidence>
<dbReference type="GO" id="GO:0001508">
    <property type="term" value="P:action potential"/>
    <property type="evidence" value="ECO:0007669"/>
    <property type="project" value="TreeGrafter"/>
</dbReference>
<dbReference type="Pfam" id="PF00520">
    <property type="entry name" value="Ion_trans"/>
    <property type="match status" value="1"/>
</dbReference>
<organism evidence="15 16">
    <name type="scientific">Angiostrongylus cantonensis</name>
    <name type="common">Rat lungworm</name>
    <dbReference type="NCBI Taxonomy" id="6313"/>
    <lineage>
        <taxon>Eukaryota</taxon>
        <taxon>Metazoa</taxon>
        <taxon>Ecdysozoa</taxon>
        <taxon>Nematoda</taxon>
        <taxon>Chromadorea</taxon>
        <taxon>Rhabditida</taxon>
        <taxon>Rhabditina</taxon>
        <taxon>Rhabditomorpha</taxon>
        <taxon>Strongyloidea</taxon>
        <taxon>Metastrongylidae</taxon>
        <taxon>Angiostrongylus</taxon>
    </lineage>
</organism>
<dbReference type="AlphaFoldDB" id="A0A158P7Y1"/>
<evidence type="ECO:0000256" key="5">
    <source>
        <dbReference type="ARBA" id="ARBA00022826"/>
    </source>
</evidence>
<evidence type="ECO:0000313" key="16">
    <source>
        <dbReference type="WBParaSite" id="ACAC_0000331201-mRNA-1"/>
    </source>
</evidence>
<reference evidence="16" key="2">
    <citation type="submission" date="2016-04" db="UniProtKB">
        <authorList>
            <consortium name="WormBaseParasite"/>
        </authorList>
    </citation>
    <scope>IDENTIFICATION</scope>
</reference>
<keyword evidence="2" id="KW-0813">Transport</keyword>
<feature type="transmembrane region" description="Helical" evidence="12">
    <location>
        <begin position="156"/>
        <end position="178"/>
    </location>
</feature>
<dbReference type="PANTHER" id="PTHR11537:SF121">
    <property type="entry name" value="BTB DOMAIN-CONTAINING PROTEIN"/>
    <property type="match status" value="1"/>
</dbReference>
<proteinExistence type="predicted"/>
<dbReference type="PRINTS" id="PR00169">
    <property type="entry name" value="KCHANNEL"/>
</dbReference>
<dbReference type="Gene3D" id="1.20.120.350">
    <property type="entry name" value="Voltage-gated potassium channels. Chain C"/>
    <property type="match status" value="1"/>
</dbReference>
<evidence type="ECO:0000256" key="6">
    <source>
        <dbReference type="ARBA" id="ARBA00022882"/>
    </source>
</evidence>
<evidence type="ECO:0000256" key="1">
    <source>
        <dbReference type="ARBA" id="ARBA00004141"/>
    </source>
</evidence>
<dbReference type="InterPro" id="IPR028325">
    <property type="entry name" value="VG_K_chnl"/>
</dbReference>
<keyword evidence="3" id="KW-0633">Potassium transport</keyword>
<evidence type="ECO:0000256" key="7">
    <source>
        <dbReference type="ARBA" id="ARBA00022958"/>
    </source>
</evidence>
<dbReference type="InterPro" id="IPR005821">
    <property type="entry name" value="Ion_trans_dom"/>
</dbReference>
<evidence type="ECO:0000256" key="4">
    <source>
        <dbReference type="ARBA" id="ARBA00022692"/>
    </source>
</evidence>
<comment type="subcellular location">
    <subcellularLocation>
        <location evidence="1">Membrane</location>
        <topology evidence="1">Multi-pass membrane protein</topology>
    </subcellularLocation>
</comment>
<keyword evidence="6" id="KW-0851">Voltage-gated channel</keyword>
<feature type="transmembrane region" description="Helical" evidence="12">
    <location>
        <begin position="337"/>
        <end position="358"/>
    </location>
</feature>
<keyword evidence="10 12" id="KW-0472">Membrane</keyword>
<dbReference type="Gene3D" id="1.10.287.70">
    <property type="match status" value="1"/>
</dbReference>
<dbReference type="Pfam" id="PF02214">
    <property type="entry name" value="BTB_2"/>
    <property type="match status" value="1"/>
</dbReference>
<keyword evidence="7" id="KW-0630">Potassium</keyword>
<feature type="domain" description="Ion transport" evidence="13">
    <location>
        <begin position="160"/>
        <end position="378"/>
    </location>
</feature>
<dbReference type="Proteomes" id="UP000035642">
    <property type="component" value="Unassembled WGS sequence"/>
</dbReference>
<evidence type="ECO:0000256" key="9">
    <source>
        <dbReference type="ARBA" id="ARBA00023065"/>
    </source>
</evidence>
<keyword evidence="8 12" id="KW-1133">Transmembrane helix</keyword>
<dbReference type="PANTHER" id="PTHR11537">
    <property type="entry name" value="VOLTAGE-GATED POTASSIUM CHANNEL"/>
    <property type="match status" value="1"/>
</dbReference>
<dbReference type="STRING" id="6313.A0A158P7Y1"/>
<name>A0A158P7Y1_ANGCA</name>
<dbReference type="GO" id="GO:0008076">
    <property type="term" value="C:voltage-gated potassium channel complex"/>
    <property type="evidence" value="ECO:0007669"/>
    <property type="project" value="InterPro"/>
</dbReference>
<dbReference type="SUPFAM" id="SSF54695">
    <property type="entry name" value="POZ domain"/>
    <property type="match status" value="1"/>
</dbReference>
<keyword evidence="15" id="KW-1185">Reference proteome</keyword>
<dbReference type="Gene3D" id="3.30.710.10">
    <property type="entry name" value="Potassium Channel Kv1.1, Chain A"/>
    <property type="match status" value="1"/>
</dbReference>
<protein>
    <submittedName>
        <fullName evidence="16">BTB domain-containing protein</fullName>
    </submittedName>
</protein>
<feature type="transmembrane region" description="Helical" evidence="12">
    <location>
        <begin position="231"/>
        <end position="254"/>
    </location>
</feature>
<reference evidence="15" key="1">
    <citation type="submission" date="2012-09" db="EMBL/GenBank/DDBJ databases">
        <authorList>
            <person name="Martin A.A."/>
        </authorList>
    </citation>
    <scope>NUCLEOTIDE SEQUENCE</scope>
</reference>
<evidence type="ECO:0000259" key="14">
    <source>
        <dbReference type="Pfam" id="PF02214"/>
    </source>
</evidence>
<evidence type="ECO:0000256" key="11">
    <source>
        <dbReference type="ARBA" id="ARBA00023303"/>
    </source>
</evidence>
<keyword evidence="9" id="KW-0406">Ion transport</keyword>
<dbReference type="GO" id="GO:0051260">
    <property type="term" value="P:protein homooligomerization"/>
    <property type="evidence" value="ECO:0007669"/>
    <property type="project" value="InterPro"/>
</dbReference>
<feature type="transmembrane region" description="Helical" evidence="12">
    <location>
        <begin position="266"/>
        <end position="286"/>
    </location>
</feature>
<dbReference type="SUPFAM" id="SSF81324">
    <property type="entry name" value="Voltage-gated potassium channels"/>
    <property type="match status" value="1"/>
</dbReference>
<feature type="domain" description="Potassium channel tetramerisation-type BTB" evidence="14">
    <location>
        <begin position="28"/>
        <end position="121"/>
    </location>
</feature>